<comment type="catalytic activity">
    <reaction evidence="1">
        <text>[E2 ubiquitin-conjugating enzyme]-S-ubiquitinyl-L-cysteine + [acceptor protein]-L-lysine = [E2 ubiquitin-conjugating enzyme]-L-cysteine + [acceptor protein]-N(6)-ubiquitinyl-L-lysine.</text>
        <dbReference type="EC" id="2.3.2.31"/>
    </reaction>
</comment>
<evidence type="ECO:0000256" key="14">
    <source>
        <dbReference type="SAM" id="Phobius"/>
    </source>
</evidence>
<evidence type="ECO:0000256" key="13">
    <source>
        <dbReference type="ARBA" id="ARBA00023136"/>
    </source>
</evidence>
<dbReference type="InterPro" id="IPR002867">
    <property type="entry name" value="IBR_dom"/>
</dbReference>
<accession>A0A077ZQ34</accession>
<evidence type="ECO:0000256" key="10">
    <source>
        <dbReference type="ARBA" id="ARBA00022786"/>
    </source>
</evidence>
<comment type="subcellular location">
    <subcellularLocation>
        <location evidence="2">Membrane</location>
        <topology evidence="2">Single-pass membrane protein</topology>
    </subcellularLocation>
</comment>
<dbReference type="InterPro" id="IPR031127">
    <property type="entry name" value="E3_UB_ligase_RBR"/>
</dbReference>
<evidence type="ECO:0000256" key="11">
    <source>
        <dbReference type="ARBA" id="ARBA00022833"/>
    </source>
</evidence>
<evidence type="ECO:0000256" key="3">
    <source>
        <dbReference type="ARBA" id="ARBA00004906"/>
    </source>
</evidence>
<dbReference type="FunFam" id="3.30.40.10:FF:000051">
    <property type="entry name" value="RBR-type E3 ubiquitin transferase"/>
    <property type="match status" value="1"/>
</dbReference>
<dbReference type="SUPFAM" id="SSF57850">
    <property type="entry name" value="RING/U-box"/>
    <property type="match status" value="3"/>
</dbReference>
<dbReference type="PROSITE" id="PS51873">
    <property type="entry name" value="TRIAD"/>
    <property type="match status" value="1"/>
</dbReference>
<evidence type="ECO:0000256" key="1">
    <source>
        <dbReference type="ARBA" id="ARBA00001798"/>
    </source>
</evidence>
<dbReference type="InParanoid" id="A0A077ZQ34"/>
<dbReference type="GO" id="GO:0008270">
    <property type="term" value="F:zinc ion binding"/>
    <property type="evidence" value="ECO:0007669"/>
    <property type="project" value="UniProtKB-KW"/>
</dbReference>
<comment type="pathway">
    <text evidence="3">Protein modification; protein ubiquitination.</text>
</comment>
<sequence>METNIIHNVAQSNQMQDSKEPLLQRHLDCEQEAIDQYALTKFCEICYEDHNVDQFITNGLCQHLFCRQGLIDNYTYQINLSGKILKLSCPQKDCQVVVTEEFLQGLLNQDLVEKYKKFKLNALVQSDKNSKFCPTPNCENIINVSDTNTKKIKCDKCKKDMCFSCSIPWHSGLSCQKVTDKLFKGWIYKMNAHKCPNCRSPIEKNEGCNHMHCTLCDYHWCWVCGRQLISYIHPRNPMIFVYCGIAPSTKKAKCQFYLIFSCIMMCMPFLLLISMALYCFQFSPLKGSLDKFPKIQPRSIFWQIMCCLPAFVYMFILVFIIVAIAYGFSLAVFPFVICPSYFLNCRDFIRILKNWSSKKRTNSPEGHPHQVQIDLEQQQPLNQGNLIELLQMSTLKLKRKTLISTYN</sequence>
<keyword evidence="13 14" id="KW-0472">Membrane</keyword>
<dbReference type="Gene3D" id="1.20.120.1750">
    <property type="match status" value="1"/>
</dbReference>
<dbReference type="Pfam" id="PF01485">
    <property type="entry name" value="IBR"/>
    <property type="match status" value="1"/>
</dbReference>
<feature type="transmembrane region" description="Helical" evidence="14">
    <location>
        <begin position="331"/>
        <end position="349"/>
    </location>
</feature>
<evidence type="ECO:0000256" key="8">
    <source>
        <dbReference type="ARBA" id="ARBA00022737"/>
    </source>
</evidence>
<dbReference type="Pfam" id="PF22191">
    <property type="entry name" value="IBR_1"/>
    <property type="match status" value="1"/>
</dbReference>
<dbReference type="Gene3D" id="3.30.40.10">
    <property type="entry name" value="Zinc/RING finger domain, C3HC4 (zinc finger)"/>
    <property type="match status" value="1"/>
</dbReference>
<evidence type="ECO:0000256" key="5">
    <source>
        <dbReference type="ARBA" id="ARBA00022679"/>
    </source>
</evidence>
<evidence type="ECO:0000256" key="9">
    <source>
        <dbReference type="ARBA" id="ARBA00022771"/>
    </source>
</evidence>
<dbReference type="SMART" id="SM00647">
    <property type="entry name" value="IBR"/>
    <property type="match status" value="2"/>
</dbReference>
<proteinExistence type="predicted"/>
<keyword evidence="9" id="KW-0863">Zinc-finger</keyword>
<evidence type="ECO:0000313" key="17">
    <source>
        <dbReference type="Proteomes" id="UP000039865"/>
    </source>
</evidence>
<organism evidence="16 17">
    <name type="scientific">Stylonychia lemnae</name>
    <name type="common">Ciliate</name>
    <dbReference type="NCBI Taxonomy" id="5949"/>
    <lineage>
        <taxon>Eukaryota</taxon>
        <taxon>Sar</taxon>
        <taxon>Alveolata</taxon>
        <taxon>Ciliophora</taxon>
        <taxon>Intramacronucleata</taxon>
        <taxon>Spirotrichea</taxon>
        <taxon>Stichotrichia</taxon>
        <taxon>Sporadotrichida</taxon>
        <taxon>Oxytrichidae</taxon>
        <taxon>Stylonychinae</taxon>
        <taxon>Stylonychia</taxon>
    </lineage>
</organism>
<keyword evidence="6 14" id="KW-0812">Transmembrane</keyword>
<reference evidence="16 17" key="1">
    <citation type="submission" date="2014-06" db="EMBL/GenBank/DDBJ databases">
        <authorList>
            <person name="Swart Estienne"/>
        </authorList>
    </citation>
    <scope>NUCLEOTIDE SEQUENCE [LARGE SCALE GENOMIC DNA]</scope>
    <source>
        <strain evidence="16 17">130c</strain>
    </source>
</reference>
<dbReference type="GO" id="GO:0016567">
    <property type="term" value="P:protein ubiquitination"/>
    <property type="evidence" value="ECO:0007669"/>
    <property type="project" value="InterPro"/>
</dbReference>
<feature type="transmembrane region" description="Helical" evidence="14">
    <location>
        <begin position="300"/>
        <end position="325"/>
    </location>
</feature>
<gene>
    <name evidence="16" type="primary">Contig3474.g3713</name>
    <name evidence="16" type="ORF">STYLEM_965</name>
</gene>
<keyword evidence="7" id="KW-0479">Metal-binding</keyword>
<keyword evidence="5" id="KW-0808">Transferase</keyword>
<evidence type="ECO:0000256" key="12">
    <source>
        <dbReference type="ARBA" id="ARBA00022989"/>
    </source>
</evidence>
<keyword evidence="17" id="KW-1185">Reference proteome</keyword>
<evidence type="ECO:0000256" key="2">
    <source>
        <dbReference type="ARBA" id="ARBA00004167"/>
    </source>
</evidence>
<dbReference type="OrthoDB" id="290185at2759"/>
<dbReference type="EC" id="2.3.2.31" evidence="4"/>
<evidence type="ECO:0000313" key="16">
    <source>
        <dbReference type="EMBL" id="CDW72013.1"/>
    </source>
</evidence>
<dbReference type="GO" id="GO:0031090">
    <property type="term" value="C:organelle membrane"/>
    <property type="evidence" value="ECO:0007669"/>
    <property type="project" value="UniProtKB-ARBA"/>
</dbReference>
<name>A0A077ZQ34_STYLE</name>
<evidence type="ECO:0000256" key="6">
    <source>
        <dbReference type="ARBA" id="ARBA00022692"/>
    </source>
</evidence>
<dbReference type="PANTHER" id="PTHR11685">
    <property type="entry name" value="RBR FAMILY RING FINGER AND IBR DOMAIN-CONTAINING"/>
    <property type="match status" value="1"/>
</dbReference>
<feature type="transmembrane region" description="Helical" evidence="14">
    <location>
        <begin position="256"/>
        <end position="280"/>
    </location>
</feature>
<keyword evidence="8" id="KW-0677">Repeat</keyword>
<dbReference type="EMBL" id="CCKQ01000922">
    <property type="protein sequence ID" value="CDW72013.1"/>
    <property type="molecule type" value="Genomic_DNA"/>
</dbReference>
<evidence type="ECO:0000256" key="4">
    <source>
        <dbReference type="ARBA" id="ARBA00012251"/>
    </source>
</evidence>
<dbReference type="InterPro" id="IPR013083">
    <property type="entry name" value="Znf_RING/FYVE/PHD"/>
</dbReference>
<keyword evidence="11" id="KW-0862">Zinc</keyword>
<keyword evidence="10" id="KW-0833">Ubl conjugation pathway</keyword>
<dbReference type="CDD" id="cd20336">
    <property type="entry name" value="Rcat_RBR"/>
    <property type="match status" value="1"/>
</dbReference>
<protein>
    <recommendedName>
        <fullName evidence="4">RBR-type E3 ubiquitin transferase</fullName>
        <ecNumber evidence="4">2.3.2.31</ecNumber>
    </recommendedName>
</protein>
<dbReference type="GO" id="GO:0005737">
    <property type="term" value="C:cytoplasm"/>
    <property type="evidence" value="ECO:0007669"/>
    <property type="project" value="UniProtKB-ARBA"/>
</dbReference>
<dbReference type="GO" id="GO:0061630">
    <property type="term" value="F:ubiquitin protein ligase activity"/>
    <property type="evidence" value="ECO:0007669"/>
    <property type="project" value="UniProtKB-EC"/>
</dbReference>
<feature type="domain" description="RING-type" evidence="15">
    <location>
        <begin position="39"/>
        <end position="258"/>
    </location>
</feature>
<dbReference type="AlphaFoldDB" id="A0A077ZQ34"/>
<evidence type="ECO:0000256" key="7">
    <source>
        <dbReference type="ARBA" id="ARBA00022723"/>
    </source>
</evidence>
<keyword evidence="12 14" id="KW-1133">Transmembrane helix</keyword>
<dbReference type="Proteomes" id="UP000039865">
    <property type="component" value="Unassembled WGS sequence"/>
</dbReference>
<evidence type="ECO:0000259" key="15">
    <source>
        <dbReference type="PROSITE" id="PS51873"/>
    </source>
</evidence>
<dbReference type="InterPro" id="IPR044066">
    <property type="entry name" value="TRIAD_supradom"/>
</dbReference>